<keyword evidence="3" id="KW-1185">Reference proteome</keyword>
<protein>
    <submittedName>
        <fullName evidence="2">Uncharacterized protein</fullName>
    </submittedName>
</protein>
<sequence length="121" mass="13137">MRDGLRRRSRTELGEEAAKTYAKEIATLDKAMHATRTPDIFATRTRGGGSKGGTTGDVDTADAGGDDEVPTGKKEKEDRNYVKAVCKCTPPAVIRVSPKTLERRNIMCGDCMENFAPEESA</sequence>
<dbReference type="RefSeq" id="WP_267024905.1">
    <property type="nucleotide sequence ID" value="NZ_JAIFZO010000002.1"/>
</dbReference>
<evidence type="ECO:0000313" key="3">
    <source>
        <dbReference type="Proteomes" id="UP001165590"/>
    </source>
</evidence>
<reference evidence="2" key="1">
    <citation type="journal article" date="2022" name="bioRxiv">
        <title>Discovery and biosynthetic assessment of Streptomyces ortus sp nov. isolated from a deep-sea sponge.</title>
        <authorList>
            <person name="Williams S.E."/>
        </authorList>
    </citation>
    <scope>NUCLEOTIDE SEQUENCE</scope>
    <source>
        <strain evidence="2">A15ISP2-DRY2</strain>
    </source>
</reference>
<dbReference type="Proteomes" id="UP001165590">
    <property type="component" value="Unassembled WGS sequence"/>
</dbReference>
<evidence type="ECO:0000256" key="1">
    <source>
        <dbReference type="SAM" id="MobiDB-lite"/>
    </source>
</evidence>
<comment type="caution">
    <text evidence="2">The sequence shown here is derived from an EMBL/GenBank/DDBJ whole genome shotgun (WGS) entry which is preliminary data.</text>
</comment>
<gene>
    <name evidence="2" type="ORF">K3769_03155</name>
</gene>
<accession>A0ABT3UW39</accession>
<name>A0ABT3UW39_9ACTN</name>
<evidence type="ECO:0000313" key="2">
    <source>
        <dbReference type="EMBL" id="MCX4231785.1"/>
    </source>
</evidence>
<organism evidence="2 3">
    <name type="scientific">Streptomyces ortus</name>
    <dbReference type="NCBI Taxonomy" id="2867268"/>
    <lineage>
        <taxon>Bacteria</taxon>
        <taxon>Bacillati</taxon>
        <taxon>Actinomycetota</taxon>
        <taxon>Actinomycetes</taxon>
        <taxon>Kitasatosporales</taxon>
        <taxon>Streptomycetaceae</taxon>
        <taxon>Streptomyces</taxon>
    </lineage>
</organism>
<proteinExistence type="predicted"/>
<feature type="compositionally biased region" description="Gly residues" evidence="1">
    <location>
        <begin position="46"/>
        <end position="55"/>
    </location>
</feature>
<dbReference type="EMBL" id="JAIFZO010000002">
    <property type="protein sequence ID" value="MCX4231785.1"/>
    <property type="molecule type" value="Genomic_DNA"/>
</dbReference>
<feature type="region of interest" description="Disordered" evidence="1">
    <location>
        <begin position="37"/>
        <end position="76"/>
    </location>
</feature>